<name>A0ABQ5C4W6_9ASTR</name>
<accession>A0ABQ5C4W6</accession>
<gene>
    <name evidence="1" type="ORF">Tco_0892102</name>
</gene>
<protein>
    <submittedName>
        <fullName evidence="1">Uncharacterized protein</fullName>
    </submittedName>
</protein>
<evidence type="ECO:0000313" key="1">
    <source>
        <dbReference type="EMBL" id="GJT22165.1"/>
    </source>
</evidence>
<organism evidence="1 2">
    <name type="scientific">Tanacetum coccineum</name>
    <dbReference type="NCBI Taxonomy" id="301880"/>
    <lineage>
        <taxon>Eukaryota</taxon>
        <taxon>Viridiplantae</taxon>
        <taxon>Streptophyta</taxon>
        <taxon>Embryophyta</taxon>
        <taxon>Tracheophyta</taxon>
        <taxon>Spermatophyta</taxon>
        <taxon>Magnoliopsida</taxon>
        <taxon>eudicotyledons</taxon>
        <taxon>Gunneridae</taxon>
        <taxon>Pentapetalae</taxon>
        <taxon>asterids</taxon>
        <taxon>campanulids</taxon>
        <taxon>Asterales</taxon>
        <taxon>Asteraceae</taxon>
        <taxon>Asteroideae</taxon>
        <taxon>Anthemideae</taxon>
        <taxon>Anthemidinae</taxon>
        <taxon>Tanacetum</taxon>
    </lineage>
</organism>
<dbReference type="EMBL" id="BQNB010013947">
    <property type="protein sequence ID" value="GJT22165.1"/>
    <property type="molecule type" value="Genomic_DNA"/>
</dbReference>
<comment type="caution">
    <text evidence="1">The sequence shown here is derived from an EMBL/GenBank/DDBJ whole genome shotgun (WGS) entry which is preliminary data.</text>
</comment>
<reference evidence="1" key="2">
    <citation type="submission" date="2022-01" db="EMBL/GenBank/DDBJ databases">
        <authorList>
            <person name="Yamashiro T."/>
            <person name="Shiraishi A."/>
            <person name="Satake H."/>
            <person name="Nakayama K."/>
        </authorList>
    </citation>
    <scope>NUCLEOTIDE SEQUENCE</scope>
</reference>
<sequence>MKEVFDQMEAEVDQNDVDKKCAEIERKNLLIENDNLIVECLSKDVFYTATNFMLTVSKFSDMHDAYSVAQKHIITRAKTIDKTTSLLTEIENLKAQIKGKMKCVTMPAEKPKVLAPSLYAINGEPIPSRNRNNKEVHLDYLTHLKESVGTLCEIVEESRVRFMVVECPSTDVQLSRCLTGEEIEFGKRGGEGDRVNWTSSGVIGERVRVMSMDAFSLVGGGGGTLRGGDSIEDEEVSLVDGVLEGALGALGFGNGSSSGCHGGLWRLIMDEEDDELVICI</sequence>
<proteinExistence type="predicted"/>
<dbReference type="Proteomes" id="UP001151760">
    <property type="component" value="Unassembled WGS sequence"/>
</dbReference>
<reference evidence="1" key="1">
    <citation type="journal article" date="2022" name="Int. J. Mol. Sci.">
        <title>Draft Genome of Tanacetum Coccineum: Genomic Comparison of Closely Related Tanacetum-Family Plants.</title>
        <authorList>
            <person name="Yamashiro T."/>
            <person name="Shiraishi A."/>
            <person name="Nakayama K."/>
            <person name="Satake H."/>
        </authorList>
    </citation>
    <scope>NUCLEOTIDE SEQUENCE</scope>
</reference>
<evidence type="ECO:0000313" key="2">
    <source>
        <dbReference type="Proteomes" id="UP001151760"/>
    </source>
</evidence>
<keyword evidence="2" id="KW-1185">Reference proteome</keyword>